<proteinExistence type="predicted"/>
<reference evidence="7 8" key="1">
    <citation type="submission" date="2016-06" db="EMBL/GenBank/DDBJ databases">
        <authorList>
            <person name="Kjaerup R.B."/>
            <person name="Dalgaard T.S."/>
            <person name="Juul-Madsen H.R."/>
        </authorList>
    </citation>
    <scope>NUCLEOTIDE SEQUENCE [LARGE SCALE GENOMIC DNA]</scope>
    <source>
        <strain evidence="7 8">1127319.6</strain>
    </source>
</reference>
<feature type="transmembrane region" description="Helical" evidence="6">
    <location>
        <begin position="71"/>
        <end position="90"/>
    </location>
</feature>
<dbReference type="Proteomes" id="UP000093898">
    <property type="component" value="Unassembled WGS sequence"/>
</dbReference>
<evidence type="ECO:0000256" key="4">
    <source>
        <dbReference type="ARBA" id="ARBA00022989"/>
    </source>
</evidence>
<evidence type="ECO:0000256" key="6">
    <source>
        <dbReference type="SAM" id="Phobius"/>
    </source>
</evidence>
<keyword evidence="3 6" id="KW-0812">Transmembrane</keyword>
<protein>
    <recommendedName>
        <fullName evidence="9">Prokaryotic cytochrome C oxidase subunit IV family protein</fullName>
    </recommendedName>
</protein>
<evidence type="ECO:0000256" key="1">
    <source>
        <dbReference type="ARBA" id="ARBA00004651"/>
    </source>
</evidence>
<gene>
    <name evidence="7" type="ORF">A5630_20900</name>
</gene>
<dbReference type="InterPro" id="IPR005171">
    <property type="entry name" value="Cyt_c_oxidase_su4_prok"/>
</dbReference>
<name>A0A1A3H389_MYCMU</name>
<dbReference type="AlphaFoldDB" id="A0A1A3H389"/>
<accession>A0A1A3H389</accession>
<evidence type="ECO:0000313" key="7">
    <source>
        <dbReference type="EMBL" id="OBJ42505.1"/>
    </source>
</evidence>
<keyword evidence="4 6" id="KW-1133">Transmembrane helix</keyword>
<evidence type="ECO:0000256" key="2">
    <source>
        <dbReference type="ARBA" id="ARBA00022475"/>
    </source>
</evidence>
<dbReference type="Pfam" id="PF03626">
    <property type="entry name" value="COX4_pro"/>
    <property type="match status" value="1"/>
</dbReference>
<evidence type="ECO:0000256" key="5">
    <source>
        <dbReference type="ARBA" id="ARBA00023136"/>
    </source>
</evidence>
<dbReference type="GO" id="GO:0005886">
    <property type="term" value="C:plasma membrane"/>
    <property type="evidence" value="ECO:0007669"/>
    <property type="project" value="UniProtKB-SubCell"/>
</dbReference>
<feature type="transmembrane region" description="Helical" evidence="6">
    <location>
        <begin position="12"/>
        <end position="28"/>
    </location>
</feature>
<keyword evidence="2" id="KW-1003">Cell membrane</keyword>
<comment type="subcellular location">
    <subcellularLocation>
        <location evidence="1">Cell membrane</location>
        <topology evidence="1">Multi-pass membrane protein</topology>
    </subcellularLocation>
</comment>
<keyword evidence="5 6" id="KW-0472">Membrane</keyword>
<evidence type="ECO:0008006" key="9">
    <source>
        <dbReference type="Google" id="ProtNLM"/>
    </source>
</evidence>
<comment type="caution">
    <text evidence="7">The sequence shown here is derived from an EMBL/GenBank/DDBJ whole genome shotgun (WGS) entry which is preliminary data.</text>
</comment>
<organism evidence="7 8">
    <name type="scientific">Mycolicibacterium mucogenicum</name>
    <name type="common">Mycobacterium mucogenicum</name>
    <dbReference type="NCBI Taxonomy" id="56689"/>
    <lineage>
        <taxon>Bacteria</taxon>
        <taxon>Bacillati</taxon>
        <taxon>Actinomycetota</taxon>
        <taxon>Actinomycetes</taxon>
        <taxon>Mycobacteriales</taxon>
        <taxon>Mycobacteriaceae</taxon>
        <taxon>Mycolicibacterium</taxon>
    </lineage>
</organism>
<evidence type="ECO:0000313" key="8">
    <source>
        <dbReference type="Proteomes" id="UP000093898"/>
    </source>
</evidence>
<feature type="transmembrane region" description="Helical" evidence="6">
    <location>
        <begin position="40"/>
        <end position="59"/>
    </location>
</feature>
<evidence type="ECO:0000256" key="3">
    <source>
        <dbReference type="ARBA" id="ARBA00022692"/>
    </source>
</evidence>
<sequence>MIFMIRSTEAVVWMSLIAVTIFSWALGVQHGSTVVGHNTASLMVIALAVLKLRFVGLYFMEIRRTPLALRASFEAYCAFLLALLSSMFLFG</sequence>
<dbReference type="EMBL" id="LZLC01000100">
    <property type="protein sequence ID" value="OBJ42505.1"/>
    <property type="molecule type" value="Genomic_DNA"/>
</dbReference>